<feature type="region of interest" description="Disordered" evidence="12">
    <location>
        <begin position="677"/>
        <end position="786"/>
    </location>
</feature>
<dbReference type="InterPro" id="IPR011992">
    <property type="entry name" value="EF-hand-dom_pair"/>
</dbReference>
<dbReference type="InterPro" id="IPR037608">
    <property type="entry name" value="STIM1/2"/>
</dbReference>
<comment type="subcellular location">
    <subcellularLocation>
        <location evidence="1">Membrane</location>
        <topology evidence="1">Multi-pass membrane protein</topology>
    </subcellularLocation>
</comment>
<dbReference type="EMBL" id="OU015567">
    <property type="protein sequence ID" value="CAG5110203.1"/>
    <property type="molecule type" value="Genomic_DNA"/>
</dbReference>
<keyword evidence="7" id="KW-0106">Calcium</keyword>
<evidence type="ECO:0000313" key="16">
    <source>
        <dbReference type="Proteomes" id="UP001158576"/>
    </source>
</evidence>
<keyword evidence="3" id="KW-0109">Calcium transport</keyword>
<feature type="compositionally biased region" description="Polar residues" evidence="12">
    <location>
        <begin position="745"/>
        <end position="758"/>
    </location>
</feature>
<name>A0ABN7T1B4_OIKDI</name>
<feature type="coiled-coil region" evidence="11">
    <location>
        <begin position="496"/>
        <end position="523"/>
    </location>
</feature>
<dbReference type="SUPFAM" id="SSF47473">
    <property type="entry name" value="EF-hand"/>
    <property type="match status" value="1"/>
</dbReference>
<dbReference type="Proteomes" id="UP001158576">
    <property type="component" value="Chromosome 2"/>
</dbReference>
<keyword evidence="4 13" id="KW-0812">Transmembrane</keyword>
<keyword evidence="16" id="KW-1185">Reference proteome</keyword>
<keyword evidence="8 13" id="KW-1133">Transmembrane helix</keyword>
<evidence type="ECO:0000256" key="10">
    <source>
        <dbReference type="ARBA" id="ARBA00023136"/>
    </source>
</evidence>
<accession>A0ABN7T1B4</accession>
<dbReference type="Gene3D" id="1.10.1450.10">
    <property type="entry name" value="Tetraspanin"/>
    <property type="match status" value="1"/>
</dbReference>
<dbReference type="Gene3D" id="1.10.238.180">
    <property type="match status" value="1"/>
</dbReference>
<dbReference type="PRINTS" id="PR00259">
    <property type="entry name" value="TMFOUR"/>
</dbReference>
<keyword evidence="11" id="KW-0175">Coiled coil</keyword>
<feature type="transmembrane region" description="Helical" evidence="13">
    <location>
        <begin position="416"/>
        <end position="435"/>
    </location>
</feature>
<dbReference type="PANTHER" id="PTHR15136:SF5">
    <property type="entry name" value="STROMAL INTERACTION MOLECULE HOMOLOG"/>
    <property type="match status" value="1"/>
</dbReference>
<evidence type="ECO:0000256" key="7">
    <source>
        <dbReference type="ARBA" id="ARBA00022837"/>
    </source>
</evidence>
<feature type="compositionally biased region" description="Polar residues" evidence="12">
    <location>
        <begin position="635"/>
        <end position="644"/>
    </location>
</feature>
<dbReference type="Gene3D" id="1.10.150.50">
    <property type="entry name" value="Transcription Factor, Ets-1"/>
    <property type="match status" value="1"/>
</dbReference>
<keyword evidence="10 13" id="KW-0472">Membrane</keyword>
<feature type="compositionally biased region" description="Low complexity" evidence="12">
    <location>
        <begin position="759"/>
        <end position="780"/>
    </location>
</feature>
<dbReference type="Gene3D" id="1.10.287.3550">
    <property type="match status" value="1"/>
</dbReference>
<dbReference type="CDD" id="cd11722">
    <property type="entry name" value="SOAR"/>
    <property type="match status" value="1"/>
</dbReference>
<evidence type="ECO:0000256" key="3">
    <source>
        <dbReference type="ARBA" id="ARBA00022568"/>
    </source>
</evidence>
<evidence type="ECO:0000256" key="1">
    <source>
        <dbReference type="ARBA" id="ARBA00004141"/>
    </source>
</evidence>
<feature type="transmembrane region" description="Helical" evidence="13">
    <location>
        <begin position="12"/>
        <end position="34"/>
    </location>
</feature>
<organism evidence="15 16">
    <name type="scientific">Oikopleura dioica</name>
    <name type="common">Tunicate</name>
    <dbReference type="NCBI Taxonomy" id="34765"/>
    <lineage>
        <taxon>Eukaryota</taxon>
        <taxon>Metazoa</taxon>
        <taxon>Chordata</taxon>
        <taxon>Tunicata</taxon>
        <taxon>Appendicularia</taxon>
        <taxon>Copelata</taxon>
        <taxon>Oikopleuridae</taxon>
        <taxon>Oikopleura</taxon>
    </lineage>
</organism>
<evidence type="ECO:0000313" key="15">
    <source>
        <dbReference type="EMBL" id="CAG5110203.1"/>
    </source>
</evidence>
<feature type="region of interest" description="Disordered" evidence="12">
    <location>
        <begin position="632"/>
        <end position="661"/>
    </location>
</feature>
<evidence type="ECO:0000256" key="12">
    <source>
        <dbReference type="SAM" id="MobiDB-lite"/>
    </source>
</evidence>
<gene>
    <name evidence="15" type="ORF">OKIOD_LOCUS13394</name>
</gene>
<dbReference type="InterPro" id="IPR032393">
    <property type="entry name" value="SOAR_STIM1/2"/>
</dbReference>
<dbReference type="InterPro" id="IPR013761">
    <property type="entry name" value="SAM/pointed_sf"/>
</dbReference>
<evidence type="ECO:0000256" key="13">
    <source>
        <dbReference type="SAM" id="Phobius"/>
    </source>
</evidence>
<evidence type="ECO:0000256" key="8">
    <source>
        <dbReference type="ARBA" id="ARBA00022989"/>
    </source>
</evidence>
<dbReference type="InterPro" id="IPR008952">
    <property type="entry name" value="Tetraspanin_EC2_sf"/>
</dbReference>
<evidence type="ECO:0000256" key="11">
    <source>
        <dbReference type="SAM" id="Coils"/>
    </source>
</evidence>
<sequence length="811" mass="91649">MSCKLSCSRCFLYFLNVLYITSGMFLLVAGSLVITNTSSLREFIIYRPEIAPIFQGIYMMISAGVGLFLLGIIGCAAAVRQNRCGLGLFLALTVTILLIQWIGAIVTFVNYPEGKTFVKKTMDIYSNEEILSPCLEIEDQNKRELCFVQKKFKVEKSGWADVLMNGRWTQNSEEREMLYEIASPMVSVVWEDIQKKNQCCGLSGQNDWIDSHFQKIPATCCNEDNLTERSEIARDNRQAETMKLIFAIFISFGAVVGDYCDSEETDSAIFELHDDLDDDDDGSISSTENRAFINEYGGGASAIGALLEDNDGLVSKDEFLKAWKRSTVHNWTTDDVVTWLRGADLGFRSDIADQISAIFQMHRVTGRCFPLLAKLEQTFLKKIGIRQHLLRRKIALRSMDAILFGPPVNDSLVKDLILAVLAVFMIFSVTFIIRLKRQFKDVKSRLKAESTRLEELDNMWKEYAETPLDHDSVSTVLDLPAGNRQNTDGGEELSSLATLKKQNDQLQASLEEAHKELRKMQNGYSLDKIVVTSDVKEILIKTYRAEKHNLDFRKRDARKKEHVATENMKKLERANTNFFSSVRLLHSHQLDHLDAALMQAHKAIEDIVSSQKESHDRWRKIEKIFNIPIMRQKQMENGESSPDIYSTPILSERPPSSAARSIHNESLHQIALSNHHQNRAGVKPVSSIPSGLQLHGNSHSNETMSEDNSPTSTRPELRQMDSTISTDSCIYTQTGTHESERDTSEPPSRTCISEINGNSVASSTAEEESTTSLRSASASTHVKTKKPKFKLFDKRKLSYLSFRKNKSKKNE</sequence>
<evidence type="ECO:0000259" key="14">
    <source>
        <dbReference type="SMART" id="SM00454"/>
    </source>
</evidence>
<keyword evidence="9" id="KW-0406">Ion transport</keyword>
<dbReference type="Pfam" id="PF16533">
    <property type="entry name" value="SOAR"/>
    <property type="match status" value="1"/>
</dbReference>
<dbReference type="SUPFAM" id="SSF47769">
    <property type="entry name" value="SAM/Pointed domain"/>
    <property type="match status" value="1"/>
</dbReference>
<evidence type="ECO:0000256" key="2">
    <source>
        <dbReference type="ARBA" id="ARBA00022448"/>
    </source>
</evidence>
<evidence type="ECO:0000256" key="5">
    <source>
        <dbReference type="ARBA" id="ARBA00022723"/>
    </source>
</evidence>
<dbReference type="SUPFAM" id="SSF48652">
    <property type="entry name" value="Tetraspanin"/>
    <property type="match status" value="1"/>
</dbReference>
<feature type="domain" description="SAM" evidence="14">
    <location>
        <begin position="328"/>
        <end position="404"/>
    </location>
</feature>
<dbReference type="Pfam" id="PF00335">
    <property type="entry name" value="Tetraspanin"/>
    <property type="match status" value="1"/>
</dbReference>
<reference evidence="15 16" key="1">
    <citation type="submission" date="2021-04" db="EMBL/GenBank/DDBJ databases">
        <authorList>
            <person name="Bliznina A."/>
        </authorList>
    </citation>
    <scope>NUCLEOTIDE SEQUENCE [LARGE SCALE GENOMIC DNA]</scope>
</reference>
<dbReference type="InterPro" id="IPR001660">
    <property type="entry name" value="SAM"/>
</dbReference>
<feature type="transmembrane region" description="Helical" evidence="13">
    <location>
        <begin position="54"/>
        <end position="79"/>
    </location>
</feature>
<feature type="transmembrane region" description="Helical" evidence="13">
    <location>
        <begin position="86"/>
        <end position="111"/>
    </location>
</feature>
<keyword evidence="2" id="KW-0813">Transport</keyword>
<evidence type="ECO:0000256" key="4">
    <source>
        <dbReference type="ARBA" id="ARBA00022692"/>
    </source>
</evidence>
<protein>
    <submittedName>
        <fullName evidence="15">Oidioi.mRNA.OKI2018_I69.chr2.g4629.t1.cds</fullName>
    </submittedName>
</protein>
<keyword evidence="5" id="KW-0479">Metal-binding</keyword>
<keyword evidence="6" id="KW-0732">Signal</keyword>
<dbReference type="PANTHER" id="PTHR15136">
    <property type="entry name" value="STROMAL INTERACTION MOLECULE HOMOLOG"/>
    <property type="match status" value="1"/>
</dbReference>
<feature type="compositionally biased region" description="Polar residues" evidence="12">
    <location>
        <begin position="687"/>
        <end position="736"/>
    </location>
</feature>
<dbReference type="InterPro" id="IPR018499">
    <property type="entry name" value="Tetraspanin/Peripherin"/>
</dbReference>
<evidence type="ECO:0000256" key="6">
    <source>
        <dbReference type="ARBA" id="ARBA00022729"/>
    </source>
</evidence>
<proteinExistence type="predicted"/>
<dbReference type="SMART" id="SM00454">
    <property type="entry name" value="SAM"/>
    <property type="match status" value="1"/>
</dbReference>
<evidence type="ECO:0000256" key="9">
    <source>
        <dbReference type="ARBA" id="ARBA00023065"/>
    </source>
</evidence>